<dbReference type="Pfam" id="PF00350">
    <property type="entry name" value="Dynamin_N"/>
    <property type="match status" value="1"/>
</dbReference>
<evidence type="ECO:0000313" key="8">
    <source>
        <dbReference type="Proteomes" id="UP001175211"/>
    </source>
</evidence>
<dbReference type="InterPro" id="IPR000375">
    <property type="entry name" value="Dynamin_stalk"/>
</dbReference>
<dbReference type="EMBL" id="JAUEPS010000012">
    <property type="protein sequence ID" value="KAK0460489.1"/>
    <property type="molecule type" value="Genomic_DNA"/>
</dbReference>
<dbReference type="GO" id="GO:0005737">
    <property type="term" value="C:cytoplasm"/>
    <property type="evidence" value="ECO:0007669"/>
    <property type="project" value="TreeGrafter"/>
</dbReference>
<evidence type="ECO:0000256" key="1">
    <source>
        <dbReference type="ARBA" id="ARBA00022741"/>
    </source>
</evidence>
<protein>
    <submittedName>
        <fullName evidence="7">P-loop containing nucleoside triphosphate hydrolase protein</fullName>
    </submittedName>
</protein>
<sequence length="765" mass="86276">MSTPESFSVPSSSSSTTSDDDDYANGVGLADRELSQTRRKLLELMNRMSNTGAQKDIDIPQIAVIGQQSAGKSSLIESISGITLPRASGTCTRCPTECRLLYSSAPWKCKVSLRMADAHGKLDTKPFGEVIYNKSEVEERLRRAQRAILNPKEPMKDFIVGQDKDLVKNELTFSSDCVSLEISGPDVADLSFCDLPGLIASVSTGGNQNDIKLVESLVESYITKPSCVILLTVACETDFENQGAYSLAKKHDPKGKRTIGVLTKPDRIASGDEDRWIAFIRNEREPLENNWYCVKQPSSVELGQKITWQQAREKERDWFRTTAPWKDIDSFYKRYLQTANLVARLSSILSDLIAKRLPDIQKEVDAAIQDTFQKLNALPKAPSSNPLHEISSLLHAFTIDLGSHIQGIPDQDGIIQMIRPVQEKFQREIRSTAPDFRPFERKHAGKRKLVKPDFLSNDDGEDKPEEPTEDDGFLPDDSNTIYIDELWTRALHARTRELPGNFPFIVKASFIYTFIEKWKRPAKVLCHAVHQILSERANRLVNQHFSSYGQGALEQRIGVFVQDYLKLQLQRTEEKVDWLYSLEDLPFTLNTHYLADYNAKFFAHYKGARQRASSGDIVSKLEGFQNGVRTTTTQYTTNSITNAISALSAIGIEGVKANDLAKLLPPDQMEPALSIMAEVRAYFQVAYKRFTDIVPLAIDHDLVRGLNRDLLEVLSDRLGIYGPEGQGLCERLAQENPQISEKRKELEKKMERLRSASYELLNVRF</sequence>
<keyword evidence="2" id="KW-0342">GTP-binding</keyword>
<proteinExistence type="predicted"/>
<dbReference type="Pfam" id="PF02212">
    <property type="entry name" value="GED"/>
    <property type="match status" value="1"/>
</dbReference>
<evidence type="ECO:0000313" key="7">
    <source>
        <dbReference type="EMBL" id="KAK0460489.1"/>
    </source>
</evidence>
<evidence type="ECO:0000256" key="4">
    <source>
        <dbReference type="SAM" id="MobiDB-lite"/>
    </source>
</evidence>
<dbReference type="Gene3D" id="3.40.50.300">
    <property type="entry name" value="P-loop containing nucleotide triphosphate hydrolases"/>
    <property type="match status" value="1"/>
</dbReference>
<evidence type="ECO:0000259" key="5">
    <source>
        <dbReference type="PROSITE" id="PS51388"/>
    </source>
</evidence>
<evidence type="ECO:0000256" key="3">
    <source>
        <dbReference type="SAM" id="Coils"/>
    </source>
</evidence>
<dbReference type="PROSITE" id="PS51388">
    <property type="entry name" value="GED"/>
    <property type="match status" value="1"/>
</dbReference>
<feature type="domain" description="Dynamin-type G" evidence="6">
    <location>
        <begin position="56"/>
        <end position="358"/>
    </location>
</feature>
<dbReference type="GO" id="GO:0031623">
    <property type="term" value="P:receptor internalization"/>
    <property type="evidence" value="ECO:0007669"/>
    <property type="project" value="TreeGrafter"/>
</dbReference>
<dbReference type="AlphaFoldDB" id="A0AA39N7J8"/>
<dbReference type="GeneID" id="85364261"/>
<feature type="compositionally biased region" description="Acidic residues" evidence="4">
    <location>
        <begin position="456"/>
        <end position="474"/>
    </location>
</feature>
<keyword evidence="3" id="KW-0175">Coiled coil</keyword>
<dbReference type="RefSeq" id="XP_060332528.1">
    <property type="nucleotide sequence ID" value="XM_060480713.1"/>
</dbReference>
<name>A0AA39N7J8_ARMTA</name>
<dbReference type="Proteomes" id="UP001175211">
    <property type="component" value="Unassembled WGS sequence"/>
</dbReference>
<dbReference type="Pfam" id="PF01031">
    <property type="entry name" value="Dynamin_M"/>
    <property type="match status" value="1"/>
</dbReference>
<dbReference type="PANTHER" id="PTHR11566:SF131">
    <property type="entry name" value="GTPASE, PUTATIVE (AFU_ORTHOLOGUE AFUA_6G07630)-RELATED"/>
    <property type="match status" value="1"/>
</dbReference>
<feature type="compositionally biased region" description="Low complexity" evidence="4">
    <location>
        <begin position="1"/>
        <end position="17"/>
    </location>
</feature>
<dbReference type="InterPro" id="IPR027417">
    <property type="entry name" value="P-loop_NTPase"/>
</dbReference>
<dbReference type="CDD" id="cd08771">
    <property type="entry name" value="DLP_1"/>
    <property type="match status" value="1"/>
</dbReference>
<dbReference type="SUPFAM" id="SSF52540">
    <property type="entry name" value="P-loop containing nucleoside triphosphate hydrolases"/>
    <property type="match status" value="1"/>
</dbReference>
<dbReference type="Gene3D" id="1.20.120.1240">
    <property type="entry name" value="Dynamin, middle domain"/>
    <property type="match status" value="1"/>
</dbReference>
<dbReference type="PRINTS" id="PR00195">
    <property type="entry name" value="DYNAMIN"/>
</dbReference>
<evidence type="ECO:0000256" key="2">
    <source>
        <dbReference type="ARBA" id="ARBA00023134"/>
    </source>
</evidence>
<dbReference type="GO" id="GO:0008017">
    <property type="term" value="F:microtubule binding"/>
    <property type="evidence" value="ECO:0007669"/>
    <property type="project" value="TreeGrafter"/>
</dbReference>
<feature type="region of interest" description="Disordered" evidence="4">
    <location>
        <begin position="450"/>
        <end position="477"/>
    </location>
</feature>
<dbReference type="GO" id="GO:0003924">
    <property type="term" value="F:GTPase activity"/>
    <property type="evidence" value="ECO:0007669"/>
    <property type="project" value="InterPro"/>
</dbReference>
<keyword evidence="7" id="KW-0378">Hydrolase</keyword>
<evidence type="ECO:0000259" key="6">
    <source>
        <dbReference type="PROSITE" id="PS51718"/>
    </source>
</evidence>
<comment type="caution">
    <text evidence="7">The sequence shown here is derived from an EMBL/GenBank/DDBJ whole genome shotgun (WGS) entry which is preliminary data.</text>
</comment>
<organism evidence="7 8">
    <name type="scientific">Armillaria tabescens</name>
    <name type="common">Ringless honey mushroom</name>
    <name type="synonym">Agaricus tabescens</name>
    <dbReference type="NCBI Taxonomy" id="1929756"/>
    <lineage>
        <taxon>Eukaryota</taxon>
        <taxon>Fungi</taxon>
        <taxon>Dikarya</taxon>
        <taxon>Basidiomycota</taxon>
        <taxon>Agaricomycotina</taxon>
        <taxon>Agaricomycetes</taxon>
        <taxon>Agaricomycetidae</taxon>
        <taxon>Agaricales</taxon>
        <taxon>Marasmiineae</taxon>
        <taxon>Physalacriaceae</taxon>
        <taxon>Desarmillaria</taxon>
    </lineage>
</organism>
<accession>A0AA39N7J8</accession>
<dbReference type="InterPro" id="IPR003130">
    <property type="entry name" value="GED"/>
</dbReference>
<dbReference type="SMART" id="SM00053">
    <property type="entry name" value="DYNc"/>
    <property type="match status" value="1"/>
</dbReference>
<dbReference type="GO" id="GO:0005874">
    <property type="term" value="C:microtubule"/>
    <property type="evidence" value="ECO:0007669"/>
    <property type="project" value="TreeGrafter"/>
</dbReference>
<keyword evidence="8" id="KW-1185">Reference proteome</keyword>
<feature type="coiled-coil region" evidence="3">
    <location>
        <begin position="729"/>
        <end position="763"/>
    </location>
</feature>
<dbReference type="PROSITE" id="PS51718">
    <property type="entry name" value="G_DYNAMIN_2"/>
    <property type="match status" value="1"/>
</dbReference>
<dbReference type="InterPro" id="IPR020850">
    <property type="entry name" value="GED_dom"/>
</dbReference>
<dbReference type="SMART" id="SM00302">
    <property type="entry name" value="GED"/>
    <property type="match status" value="1"/>
</dbReference>
<keyword evidence="1" id="KW-0547">Nucleotide-binding</keyword>
<dbReference type="InterPro" id="IPR001401">
    <property type="entry name" value="Dynamin_GTPase"/>
</dbReference>
<gene>
    <name evidence="7" type="ORF">EV420DRAFT_1762750</name>
</gene>
<dbReference type="PANTHER" id="PTHR11566">
    <property type="entry name" value="DYNAMIN"/>
    <property type="match status" value="1"/>
</dbReference>
<dbReference type="InterPro" id="IPR022812">
    <property type="entry name" value="Dynamin"/>
</dbReference>
<dbReference type="InterPro" id="IPR030381">
    <property type="entry name" value="G_DYNAMIN_dom"/>
</dbReference>
<dbReference type="InterPro" id="IPR045063">
    <property type="entry name" value="Dynamin_N"/>
</dbReference>
<feature type="region of interest" description="Disordered" evidence="4">
    <location>
        <begin position="1"/>
        <end position="30"/>
    </location>
</feature>
<reference evidence="7" key="1">
    <citation type="submission" date="2023-06" db="EMBL/GenBank/DDBJ databases">
        <authorList>
            <consortium name="Lawrence Berkeley National Laboratory"/>
            <person name="Ahrendt S."/>
            <person name="Sahu N."/>
            <person name="Indic B."/>
            <person name="Wong-Bajracharya J."/>
            <person name="Merenyi Z."/>
            <person name="Ke H.-M."/>
            <person name="Monk M."/>
            <person name="Kocsube S."/>
            <person name="Drula E."/>
            <person name="Lipzen A."/>
            <person name="Balint B."/>
            <person name="Henrissat B."/>
            <person name="Andreopoulos B."/>
            <person name="Martin F.M."/>
            <person name="Harder C.B."/>
            <person name="Rigling D."/>
            <person name="Ford K.L."/>
            <person name="Foster G.D."/>
            <person name="Pangilinan J."/>
            <person name="Papanicolaou A."/>
            <person name="Barry K."/>
            <person name="LaButti K."/>
            <person name="Viragh M."/>
            <person name="Koriabine M."/>
            <person name="Yan M."/>
            <person name="Riley R."/>
            <person name="Champramary S."/>
            <person name="Plett K.L."/>
            <person name="Tsai I.J."/>
            <person name="Slot J."/>
            <person name="Sipos G."/>
            <person name="Plett J."/>
            <person name="Nagy L.G."/>
            <person name="Grigoriev I.V."/>
        </authorList>
    </citation>
    <scope>NUCLEOTIDE SEQUENCE</scope>
    <source>
        <strain evidence="7">CCBAS 213</strain>
    </source>
</reference>
<feature type="domain" description="GED" evidence="5">
    <location>
        <begin position="672"/>
        <end position="765"/>
    </location>
</feature>
<dbReference type="GO" id="GO:0005886">
    <property type="term" value="C:plasma membrane"/>
    <property type="evidence" value="ECO:0007669"/>
    <property type="project" value="TreeGrafter"/>
</dbReference>
<dbReference type="GO" id="GO:0005525">
    <property type="term" value="F:GTP binding"/>
    <property type="evidence" value="ECO:0007669"/>
    <property type="project" value="InterPro"/>
</dbReference>